<comment type="caution">
    <text evidence="2">The sequence shown here is derived from an EMBL/GenBank/DDBJ whole genome shotgun (WGS) entry which is preliminary data.</text>
</comment>
<feature type="region of interest" description="Disordered" evidence="1">
    <location>
        <begin position="1"/>
        <end position="73"/>
    </location>
</feature>
<name>A0A4C1U5F6_EUMVA</name>
<dbReference type="AlphaFoldDB" id="A0A4C1U5F6"/>
<organism evidence="2 3">
    <name type="scientific">Eumeta variegata</name>
    <name type="common">Bagworm moth</name>
    <name type="synonym">Eumeta japonica</name>
    <dbReference type="NCBI Taxonomy" id="151549"/>
    <lineage>
        <taxon>Eukaryota</taxon>
        <taxon>Metazoa</taxon>
        <taxon>Ecdysozoa</taxon>
        <taxon>Arthropoda</taxon>
        <taxon>Hexapoda</taxon>
        <taxon>Insecta</taxon>
        <taxon>Pterygota</taxon>
        <taxon>Neoptera</taxon>
        <taxon>Endopterygota</taxon>
        <taxon>Lepidoptera</taxon>
        <taxon>Glossata</taxon>
        <taxon>Ditrysia</taxon>
        <taxon>Tineoidea</taxon>
        <taxon>Psychidae</taxon>
        <taxon>Oiketicinae</taxon>
        <taxon>Eumeta</taxon>
    </lineage>
</organism>
<evidence type="ECO:0000313" key="2">
    <source>
        <dbReference type="EMBL" id="GBP21490.1"/>
    </source>
</evidence>
<reference evidence="2 3" key="1">
    <citation type="journal article" date="2019" name="Commun. Biol.">
        <title>The bagworm genome reveals a unique fibroin gene that provides high tensile strength.</title>
        <authorList>
            <person name="Kono N."/>
            <person name="Nakamura H."/>
            <person name="Ohtoshi R."/>
            <person name="Tomita M."/>
            <person name="Numata K."/>
            <person name="Arakawa K."/>
        </authorList>
    </citation>
    <scope>NUCLEOTIDE SEQUENCE [LARGE SCALE GENOMIC DNA]</scope>
</reference>
<feature type="compositionally biased region" description="Polar residues" evidence="1">
    <location>
        <begin position="1"/>
        <end position="13"/>
    </location>
</feature>
<gene>
    <name evidence="2" type="ORF">EVAR_12091_1</name>
</gene>
<proteinExistence type="predicted"/>
<evidence type="ECO:0000313" key="3">
    <source>
        <dbReference type="Proteomes" id="UP000299102"/>
    </source>
</evidence>
<sequence length="111" mass="11921">MTVPSSEQKQSGRTHCDVSHGGALLGSLSISATSTRPSNGPAPPGRSEVAPRAPAALSPARGGGRHSRRAEFHFPDRRCDSYSARVQRVRICLYKSSPRNVSKLVSNYVAY</sequence>
<evidence type="ECO:0000256" key="1">
    <source>
        <dbReference type="SAM" id="MobiDB-lite"/>
    </source>
</evidence>
<dbReference type="Proteomes" id="UP000299102">
    <property type="component" value="Unassembled WGS sequence"/>
</dbReference>
<feature type="compositionally biased region" description="Low complexity" evidence="1">
    <location>
        <begin position="50"/>
        <end position="60"/>
    </location>
</feature>
<feature type="compositionally biased region" description="Polar residues" evidence="1">
    <location>
        <begin position="28"/>
        <end position="38"/>
    </location>
</feature>
<accession>A0A4C1U5F6</accession>
<protein>
    <submittedName>
        <fullName evidence="2">Uncharacterized protein</fullName>
    </submittedName>
</protein>
<dbReference type="EMBL" id="BGZK01000129">
    <property type="protein sequence ID" value="GBP21490.1"/>
    <property type="molecule type" value="Genomic_DNA"/>
</dbReference>
<keyword evidence="3" id="KW-1185">Reference proteome</keyword>